<reference evidence="1" key="1">
    <citation type="submission" date="2022-03" db="EMBL/GenBank/DDBJ databases">
        <authorList>
            <person name="Lindestad O."/>
        </authorList>
    </citation>
    <scope>NUCLEOTIDE SEQUENCE</scope>
</reference>
<dbReference type="AlphaFoldDB" id="A0A8S4QRC4"/>
<sequence length="34" mass="3790">MVCNAVLYGWAHRMLPDLSPYYIANGIAKNSAYS</sequence>
<proteinExistence type="predicted"/>
<dbReference type="EMBL" id="CAKXAJ010017999">
    <property type="protein sequence ID" value="CAH2217376.1"/>
    <property type="molecule type" value="Genomic_DNA"/>
</dbReference>
<gene>
    <name evidence="1" type="primary">jg8081</name>
    <name evidence="1" type="ORF">PAEG_LOCUS5288</name>
</gene>
<evidence type="ECO:0000313" key="1">
    <source>
        <dbReference type="EMBL" id="CAH2217376.1"/>
    </source>
</evidence>
<keyword evidence="2" id="KW-1185">Reference proteome</keyword>
<accession>A0A8S4QRC4</accession>
<protein>
    <submittedName>
        <fullName evidence="1">Jg8081 protein</fullName>
    </submittedName>
</protein>
<evidence type="ECO:0000313" key="2">
    <source>
        <dbReference type="Proteomes" id="UP000838756"/>
    </source>
</evidence>
<comment type="caution">
    <text evidence="1">The sequence shown here is derived from an EMBL/GenBank/DDBJ whole genome shotgun (WGS) entry which is preliminary data.</text>
</comment>
<name>A0A8S4QRC4_9NEOP</name>
<dbReference type="Proteomes" id="UP000838756">
    <property type="component" value="Unassembled WGS sequence"/>
</dbReference>
<feature type="non-terminal residue" evidence="1">
    <location>
        <position position="34"/>
    </location>
</feature>
<organism evidence="1 2">
    <name type="scientific">Pararge aegeria aegeria</name>
    <dbReference type="NCBI Taxonomy" id="348720"/>
    <lineage>
        <taxon>Eukaryota</taxon>
        <taxon>Metazoa</taxon>
        <taxon>Ecdysozoa</taxon>
        <taxon>Arthropoda</taxon>
        <taxon>Hexapoda</taxon>
        <taxon>Insecta</taxon>
        <taxon>Pterygota</taxon>
        <taxon>Neoptera</taxon>
        <taxon>Endopterygota</taxon>
        <taxon>Lepidoptera</taxon>
        <taxon>Glossata</taxon>
        <taxon>Ditrysia</taxon>
        <taxon>Papilionoidea</taxon>
        <taxon>Nymphalidae</taxon>
        <taxon>Satyrinae</taxon>
        <taxon>Satyrini</taxon>
        <taxon>Parargina</taxon>
        <taxon>Pararge</taxon>
    </lineage>
</organism>